<feature type="compositionally biased region" description="Low complexity" evidence="1">
    <location>
        <begin position="42"/>
        <end position="56"/>
    </location>
</feature>
<dbReference type="AlphaFoldDB" id="A0AAE0JH64"/>
<dbReference type="RefSeq" id="XP_062682511.1">
    <property type="nucleotide sequence ID" value="XM_062829502.1"/>
</dbReference>
<reference evidence="2" key="2">
    <citation type="submission" date="2023-06" db="EMBL/GenBank/DDBJ databases">
        <authorList>
            <consortium name="Lawrence Berkeley National Laboratory"/>
            <person name="Haridas S."/>
            <person name="Hensen N."/>
            <person name="Bonometti L."/>
            <person name="Westerberg I."/>
            <person name="Brannstrom I.O."/>
            <person name="Guillou S."/>
            <person name="Cros-Aarteil S."/>
            <person name="Calhoun S."/>
            <person name="Kuo A."/>
            <person name="Mondo S."/>
            <person name="Pangilinan J."/>
            <person name="Riley R."/>
            <person name="Labutti K."/>
            <person name="Andreopoulos B."/>
            <person name="Lipzen A."/>
            <person name="Chen C."/>
            <person name="Yanf M."/>
            <person name="Daum C."/>
            <person name="Ng V."/>
            <person name="Clum A."/>
            <person name="Steindorff A."/>
            <person name="Ohm R."/>
            <person name="Martin F."/>
            <person name="Silar P."/>
            <person name="Natvig D."/>
            <person name="Lalanne C."/>
            <person name="Gautier V."/>
            <person name="Ament-Velasquez S.L."/>
            <person name="Kruys A."/>
            <person name="Hutchinson M.I."/>
            <person name="Powell A.J."/>
            <person name="Barry K."/>
            <person name="Miller A.N."/>
            <person name="Grigoriev I.V."/>
            <person name="Debuchy R."/>
            <person name="Gladieux P."/>
            <person name="Thoren M.H."/>
            <person name="Johannesson H."/>
        </authorList>
    </citation>
    <scope>NUCLEOTIDE SEQUENCE</scope>
    <source>
        <strain evidence="2">CBS 560.94</strain>
    </source>
</reference>
<dbReference type="Proteomes" id="UP001278500">
    <property type="component" value="Unassembled WGS sequence"/>
</dbReference>
<feature type="compositionally biased region" description="Basic and acidic residues" evidence="1">
    <location>
        <begin position="131"/>
        <end position="145"/>
    </location>
</feature>
<comment type="caution">
    <text evidence="2">The sequence shown here is derived from an EMBL/GenBank/DDBJ whole genome shotgun (WGS) entry which is preliminary data.</text>
</comment>
<proteinExistence type="predicted"/>
<feature type="compositionally biased region" description="Basic and acidic residues" evidence="1">
    <location>
        <begin position="90"/>
        <end position="99"/>
    </location>
</feature>
<feature type="compositionally biased region" description="Basic residues" evidence="1">
    <location>
        <begin position="67"/>
        <end position="76"/>
    </location>
</feature>
<name>A0AAE0JH64_9PEZI</name>
<dbReference type="GeneID" id="87866656"/>
<organism evidence="2 3">
    <name type="scientific">Neurospora tetraspora</name>
    <dbReference type="NCBI Taxonomy" id="94610"/>
    <lineage>
        <taxon>Eukaryota</taxon>
        <taxon>Fungi</taxon>
        <taxon>Dikarya</taxon>
        <taxon>Ascomycota</taxon>
        <taxon>Pezizomycotina</taxon>
        <taxon>Sordariomycetes</taxon>
        <taxon>Sordariomycetidae</taxon>
        <taxon>Sordariales</taxon>
        <taxon>Sordariaceae</taxon>
        <taxon>Neurospora</taxon>
    </lineage>
</organism>
<keyword evidence="3" id="KW-1185">Reference proteome</keyword>
<feature type="compositionally biased region" description="Gly residues" evidence="1">
    <location>
        <begin position="175"/>
        <end position="187"/>
    </location>
</feature>
<protein>
    <submittedName>
        <fullName evidence="2">Uncharacterized protein</fullName>
    </submittedName>
</protein>
<sequence>MLARRGVIADQLSDSQVQGDTPQSAERRPEPQTTIEPSGTLTPSGSESASATSSSPHDNKAAPRQAQGKHHNHHNHHQWDNLPGITSEAEVLRQMREQGQEQQQSGNNRRPKHEATLEGQVGSTSRQGETTGKKQREISRGREGSAGESHAANVGSWSHSRERRRSSSASSSVGAGAGAGGGGGGATKGYDPNDYDRGAYVETSRVGLE</sequence>
<accession>A0AAE0JH64</accession>
<feature type="compositionally biased region" description="Polar residues" evidence="1">
    <location>
        <begin position="31"/>
        <end position="41"/>
    </location>
</feature>
<evidence type="ECO:0000256" key="1">
    <source>
        <dbReference type="SAM" id="MobiDB-lite"/>
    </source>
</evidence>
<dbReference type="EMBL" id="JAUEPP010000003">
    <property type="protein sequence ID" value="KAK3347429.1"/>
    <property type="molecule type" value="Genomic_DNA"/>
</dbReference>
<evidence type="ECO:0000313" key="3">
    <source>
        <dbReference type="Proteomes" id="UP001278500"/>
    </source>
</evidence>
<gene>
    <name evidence="2" type="ORF">B0H65DRAFT_547260</name>
</gene>
<feature type="compositionally biased region" description="Polar residues" evidence="1">
    <location>
        <begin position="121"/>
        <end position="130"/>
    </location>
</feature>
<feature type="region of interest" description="Disordered" evidence="1">
    <location>
        <begin position="1"/>
        <end position="209"/>
    </location>
</feature>
<feature type="compositionally biased region" description="Polar residues" evidence="1">
    <location>
        <begin position="12"/>
        <end position="24"/>
    </location>
</feature>
<evidence type="ECO:0000313" key="2">
    <source>
        <dbReference type="EMBL" id="KAK3347429.1"/>
    </source>
</evidence>
<reference evidence="2" key="1">
    <citation type="journal article" date="2023" name="Mol. Phylogenet. Evol.">
        <title>Genome-scale phylogeny and comparative genomics of the fungal order Sordariales.</title>
        <authorList>
            <person name="Hensen N."/>
            <person name="Bonometti L."/>
            <person name="Westerberg I."/>
            <person name="Brannstrom I.O."/>
            <person name="Guillou S."/>
            <person name="Cros-Aarteil S."/>
            <person name="Calhoun S."/>
            <person name="Haridas S."/>
            <person name="Kuo A."/>
            <person name="Mondo S."/>
            <person name="Pangilinan J."/>
            <person name="Riley R."/>
            <person name="LaButti K."/>
            <person name="Andreopoulos B."/>
            <person name="Lipzen A."/>
            <person name="Chen C."/>
            <person name="Yan M."/>
            <person name="Daum C."/>
            <person name="Ng V."/>
            <person name="Clum A."/>
            <person name="Steindorff A."/>
            <person name="Ohm R.A."/>
            <person name="Martin F."/>
            <person name="Silar P."/>
            <person name="Natvig D.O."/>
            <person name="Lalanne C."/>
            <person name="Gautier V."/>
            <person name="Ament-Velasquez S.L."/>
            <person name="Kruys A."/>
            <person name="Hutchinson M.I."/>
            <person name="Powell A.J."/>
            <person name="Barry K."/>
            <person name="Miller A.N."/>
            <person name="Grigoriev I.V."/>
            <person name="Debuchy R."/>
            <person name="Gladieux P."/>
            <person name="Hiltunen Thoren M."/>
            <person name="Johannesson H."/>
        </authorList>
    </citation>
    <scope>NUCLEOTIDE SEQUENCE</scope>
    <source>
        <strain evidence="2">CBS 560.94</strain>
    </source>
</reference>